<dbReference type="EMBL" id="CP058604">
    <property type="protein sequence ID" value="QLG70568.1"/>
    <property type="molecule type" value="Genomic_DNA"/>
</dbReference>
<dbReference type="GO" id="GO:0031515">
    <property type="term" value="C:tRNA (m1A) methyltransferase complex"/>
    <property type="evidence" value="ECO:0007669"/>
    <property type="project" value="InterPro"/>
</dbReference>
<organism evidence="4 5">
    <name type="scientific">Zygotorulaspora mrakii</name>
    <name type="common">Zygosaccharomyces mrakii</name>
    <dbReference type="NCBI Taxonomy" id="42260"/>
    <lineage>
        <taxon>Eukaryota</taxon>
        <taxon>Fungi</taxon>
        <taxon>Dikarya</taxon>
        <taxon>Ascomycota</taxon>
        <taxon>Saccharomycotina</taxon>
        <taxon>Saccharomycetes</taxon>
        <taxon>Saccharomycetales</taxon>
        <taxon>Saccharomycetaceae</taxon>
        <taxon>Zygotorulaspora</taxon>
    </lineage>
</organism>
<dbReference type="Proteomes" id="UP000509704">
    <property type="component" value="Chromosome 1"/>
</dbReference>
<accession>A0A7H9AW04</accession>
<keyword evidence="5" id="KW-1185">Reference proteome</keyword>
<dbReference type="InterPro" id="IPR014816">
    <property type="entry name" value="tRNA_MeTrfase_Gcd14"/>
</dbReference>
<dbReference type="GO" id="GO:0030488">
    <property type="term" value="P:tRNA methylation"/>
    <property type="evidence" value="ECO:0007669"/>
    <property type="project" value="InterPro"/>
</dbReference>
<dbReference type="EC" id="2.1.1.220" evidence="1"/>
<protein>
    <recommendedName>
        <fullName evidence="2">tRNA (adenine(58)-N(1))-methyltransferase catalytic subunit TRM61</fullName>
        <ecNumber evidence="1">2.1.1.220</ecNumber>
    </recommendedName>
    <alternativeName>
        <fullName evidence="3">tRNA(m1A58)-methyltransferase subunit TRM61</fullName>
    </alternativeName>
</protein>
<dbReference type="PANTHER" id="PTHR12133">
    <property type="entry name" value="TRNA (ADENINE(58)-N(1))-METHYLTRANSFERASE"/>
    <property type="match status" value="1"/>
</dbReference>
<dbReference type="GO" id="GO:0160107">
    <property type="term" value="F:tRNA (adenine(58)-N1)-methyltransferase activity"/>
    <property type="evidence" value="ECO:0007669"/>
    <property type="project" value="UniProtKB-EC"/>
</dbReference>
<dbReference type="InterPro" id="IPR029063">
    <property type="entry name" value="SAM-dependent_MTases_sf"/>
</dbReference>
<dbReference type="KEGG" id="zmk:HG535_0A05090"/>
<dbReference type="AlphaFoldDB" id="A0A7H9AW04"/>
<dbReference type="PROSITE" id="PS51620">
    <property type="entry name" value="SAM_TRM61"/>
    <property type="match status" value="1"/>
</dbReference>
<dbReference type="GeneID" id="59234204"/>
<evidence type="ECO:0000313" key="5">
    <source>
        <dbReference type="Proteomes" id="UP000509704"/>
    </source>
</evidence>
<name>A0A7H9AW04_ZYGMR</name>
<evidence type="ECO:0000313" key="4">
    <source>
        <dbReference type="EMBL" id="QLG70568.1"/>
    </source>
</evidence>
<reference evidence="4 5" key="1">
    <citation type="submission" date="2020-07" db="EMBL/GenBank/DDBJ databases">
        <title>The yeast mating-type switching endonuclease HO is a domesticated member of an unorthodox homing genetic element family.</title>
        <authorList>
            <person name="Coughlan A.Y."/>
            <person name="Lombardi L."/>
            <person name="Braun-Galleani S."/>
            <person name="Martos A.R."/>
            <person name="Galeote V."/>
            <person name="Bigey F."/>
            <person name="Dequin S."/>
            <person name="Byrne K.P."/>
            <person name="Wolfe K.H."/>
        </authorList>
    </citation>
    <scope>NUCLEOTIDE SEQUENCE [LARGE SCALE GENOMIC DNA]</scope>
    <source>
        <strain evidence="4 5">NRRL Y-6702</strain>
    </source>
</reference>
<dbReference type="RefSeq" id="XP_037142296.1">
    <property type="nucleotide sequence ID" value="XM_037286401.1"/>
</dbReference>
<evidence type="ECO:0000256" key="3">
    <source>
        <dbReference type="ARBA" id="ARBA00033309"/>
    </source>
</evidence>
<proteinExistence type="predicted"/>
<dbReference type="Gene3D" id="3.40.50.150">
    <property type="entry name" value="Vaccinia Virus protein VP39"/>
    <property type="match status" value="1"/>
</dbReference>
<dbReference type="GO" id="GO:0005739">
    <property type="term" value="C:mitochondrion"/>
    <property type="evidence" value="ECO:0007669"/>
    <property type="project" value="TreeGrafter"/>
</dbReference>
<dbReference type="SUPFAM" id="SSF53335">
    <property type="entry name" value="S-adenosyl-L-methionine-dependent methyltransferases"/>
    <property type="match status" value="1"/>
</dbReference>
<dbReference type="OrthoDB" id="5585464at2759"/>
<dbReference type="PANTHER" id="PTHR12133:SF1">
    <property type="entry name" value="TRNA (ADENINE(58)-N(1))-METHYLTRANSFERASE, MITOCHONDRIAL"/>
    <property type="match status" value="1"/>
</dbReference>
<gene>
    <name evidence="4" type="ORF">HG535_0A05090</name>
</gene>
<evidence type="ECO:0000256" key="1">
    <source>
        <dbReference type="ARBA" id="ARBA00012796"/>
    </source>
</evidence>
<evidence type="ECO:0000256" key="2">
    <source>
        <dbReference type="ARBA" id="ARBA00015963"/>
    </source>
</evidence>
<sequence>MKFAFEKFDIVLARSLSKPGHIFHLSKPLQSSLQLNCGNGTIAHDDIIGKNYRSLVVSSNDHKYIIVKPTLEEYIVNRRREAQPIYSLDAALIVQLSDILVHHPQIKQTGSNWCGLESLQAPSRYKRLNLGDPFDNFLNDKLQQNGSSVHSISLVERPKQFLECGTGHGSLTLNILKAVHGANCYYDGVNDLTRGAILHSLDKNAKHLNVGMQNVKHYEKGILWPDVEFHLTNSPNDWLEGEDAKYYRERLAQSANRFLSGVFLDMPSPELQLSKLSEALYLDCPLIVFVPSITQIWDCLSFVKTNGVKLTLTKTYELTPGSGGGGMREWDLRRSLIRESGAEGIVMRPKVGTRVVGGGFVGVFRKLPNDAIVKTWD</sequence>